<dbReference type="SUPFAM" id="SSF51120">
    <property type="entry name" value="beta-Roll"/>
    <property type="match status" value="2"/>
</dbReference>
<dbReference type="InterPro" id="IPR001343">
    <property type="entry name" value="Hemolysn_Ca-bd"/>
</dbReference>
<protein>
    <recommendedName>
        <fullName evidence="3">Calcium-binding protein</fullName>
    </recommendedName>
</protein>
<dbReference type="RefSeq" id="WP_377833553.1">
    <property type="nucleotide sequence ID" value="NZ_JBHRSK010000007.1"/>
</dbReference>
<organism evidence="1 2">
    <name type="scientific">Acidimangrovimonas pyrenivorans</name>
    <dbReference type="NCBI Taxonomy" id="2030798"/>
    <lineage>
        <taxon>Bacteria</taxon>
        <taxon>Pseudomonadati</taxon>
        <taxon>Pseudomonadota</taxon>
        <taxon>Alphaproteobacteria</taxon>
        <taxon>Rhodobacterales</taxon>
        <taxon>Paracoccaceae</taxon>
        <taxon>Acidimangrovimonas</taxon>
    </lineage>
</organism>
<keyword evidence="2" id="KW-1185">Reference proteome</keyword>
<evidence type="ECO:0000313" key="2">
    <source>
        <dbReference type="Proteomes" id="UP001595443"/>
    </source>
</evidence>
<evidence type="ECO:0000313" key="1">
    <source>
        <dbReference type="EMBL" id="MFC2968860.1"/>
    </source>
</evidence>
<reference evidence="2" key="1">
    <citation type="journal article" date="2019" name="Int. J. Syst. Evol. Microbiol.">
        <title>The Global Catalogue of Microorganisms (GCM) 10K type strain sequencing project: providing services to taxonomists for standard genome sequencing and annotation.</title>
        <authorList>
            <consortium name="The Broad Institute Genomics Platform"/>
            <consortium name="The Broad Institute Genome Sequencing Center for Infectious Disease"/>
            <person name="Wu L."/>
            <person name="Ma J."/>
        </authorList>
    </citation>
    <scope>NUCLEOTIDE SEQUENCE [LARGE SCALE GENOMIC DNA]</scope>
    <source>
        <strain evidence="2">KCTC 62192</strain>
    </source>
</reference>
<dbReference type="Gene3D" id="2.160.20.160">
    <property type="match status" value="1"/>
</dbReference>
<name>A0ABV7AJ28_9RHOB</name>
<proteinExistence type="predicted"/>
<dbReference type="InterPro" id="IPR011049">
    <property type="entry name" value="Serralysin-like_metalloprot_C"/>
</dbReference>
<dbReference type="Pfam" id="PF00353">
    <property type="entry name" value="HemolysinCabind"/>
    <property type="match status" value="1"/>
</dbReference>
<sequence>MSENPYYYSKINGKQVANDPHSVLLGTAADDIIYGDAFAALEAYGFAPQRIAGLQGDDLFEGNAGRFYGGAGDDVFVNNGVHIGYDTYDKAALAFGGLGNDTFYDYYGSTDYYGGRGSDHFYSTIHTFDGDLDRVWLGRGNDKANVDFSHVSSASGLHPDGHSFFVQGGPGNDTLSLGASLGGAPLQGDADGVLDLRGAIHGEMQVNSATVAGFENFEVYFRSSHLHKLITGSGNDRVQYLGDNDWRTVKMTTLLGAGNDYYIGAHSNQTERVAGGPGNDVLISFGASQGMHDHLFGGKGMDFLFVEGSSYHGTIMKGGPGADTFVLATDVEVRDFHPGKDHVAMELDPDMWNYSYDKRPVELLHLLHSFTDAMVKQDDDTAIVLQLPDDPYLTYARGDLRYDQQTGDFQLRDEPGHDWHFYCHLDGAPHLSVDDFAYFGYF</sequence>
<dbReference type="Proteomes" id="UP001595443">
    <property type="component" value="Unassembled WGS sequence"/>
</dbReference>
<dbReference type="PRINTS" id="PR00313">
    <property type="entry name" value="CABNDNGRPT"/>
</dbReference>
<gene>
    <name evidence="1" type="ORF">ACFOES_12205</name>
</gene>
<comment type="caution">
    <text evidence="1">The sequence shown here is derived from an EMBL/GenBank/DDBJ whole genome shotgun (WGS) entry which is preliminary data.</text>
</comment>
<dbReference type="EMBL" id="JBHRSK010000007">
    <property type="protein sequence ID" value="MFC2968860.1"/>
    <property type="molecule type" value="Genomic_DNA"/>
</dbReference>
<evidence type="ECO:0008006" key="3">
    <source>
        <dbReference type="Google" id="ProtNLM"/>
    </source>
</evidence>
<accession>A0ABV7AJ28</accession>